<dbReference type="OrthoDB" id="10683215at2759"/>
<feature type="compositionally biased region" description="Basic and acidic residues" evidence="1">
    <location>
        <begin position="88"/>
        <end position="97"/>
    </location>
</feature>
<sequence length="317" mass="36034">MRLPAITELRSRLVSDKSGDPGSVHVARSIALFSRCGIVKKQLHRQFPGLSRAGSTAQDHDSTQVTVTFVPSQPESRPPPIDPQWNEVGHDDAAPRRQKVPDAAEQMKALELAFHRAFTLPHHHSLDAPHRRRRRDAPQGGGELPKVPEDQSFQRVWLNRFQSILSHFFDVGYHLRDTLGYMDSLWGLRRLKRRLSQIQGANGQEFNQLQPQDKMSTLAEEFSSALRRGRQLGQLFGNRGSSNHELYDKLVGDPPECVVDCGSVDNLLENTVNAAAETHQIHRGRRWINSMIRSMTPELYKALRDLRLIPPDPRYEN</sequence>
<accession>A0A7R8WDB2</accession>
<evidence type="ECO:0000256" key="1">
    <source>
        <dbReference type="SAM" id="MobiDB-lite"/>
    </source>
</evidence>
<gene>
    <name evidence="2" type="ORF">CTOB1V02_LOCUS7398</name>
</gene>
<evidence type="ECO:0000313" key="2">
    <source>
        <dbReference type="EMBL" id="CAD7229529.1"/>
    </source>
</evidence>
<organism evidence="2">
    <name type="scientific">Cyprideis torosa</name>
    <dbReference type="NCBI Taxonomy" id="163714"/>
    <lineage>
        <taxon>Eukaryota</taxon>
        <taxon>Metazoa</taxon>
        <taxon>Ecdysozoa</taxon>
        <taxon>Arthropoda</taxon>
        <taxon>Crustacea</taxon>
        <taxon>Oligostraca</taxon>
        <taxon>Ostracoda</taxon>
        <taxon>Podocopa</taxon>
        <taxon>Podocopida</taxon>
        <taxon>Cytherocopina</taxon>
        <taxon>Cytheroidea</taxon>
        <taxon>Cytherideidae</taxon>
        <taxon>Cyprideis</taxon>
    </lineage>
</organism>
<feature type="region of interest" description="Disordered" evidence="1">
    <location>
        <begin position="69"/>
        <end position="97"/>
    </location>
</feature>
<proteinExistence type="predicted"/>
<dbReference type="EMBL" id="OB662120">
    <property type="protein sequence ID" value="CAD7229529.1"/>
    <property type="molecule type" value="Genomic_DNA"/>
</dbReference>
<name>A0A7R8WDB2_9CRUS</name>
<protein>
    <submittedName>
        <fullName evidence="2">Uncharacterized protein</fullName>
    </submittedName>
</protein>
<reference evidence="2" key="1">
    <citation type="submission" date="2020-11" db="EMBL/GenBank/DDBJ databases">
        <authorList>
            <person name="Tran Van P."/>
        </authorList>
    </citation>
    <scope>NUCLEOTIDE SEQUENCE</scope>
</reference>
<feature type="region of interest" description="Disordered" evidence="1">
    <location>
        <begin position="123"/>
        <end position="148"/>
    </location>
</feature>
<dbReference type="AlphaFoldDB" id="A0A7R8WDB2"/>